<dbReference type="Proteomes" id="UP000662747">
    <property type="component" value="Chromosome"/>
</dbReference>
<proteinExistence type="predicted"/>
<evidence type="ECO:0000256" key="6">
    <source>
        <dbReference type="SAM" id="MobiDB-lite"/>
    </source>
</evidence>
<keyword evidence="1" id="KW-0547">Nucleotide-binding</keyword>
<dbReference type="CDD" id="cd00009">
    <property type="entry name" value="AAA"/>
    <property type="match status" value="1"/>
</dbReference>
<dbReference type="SUPFAM" id="SSF46689">
    <property type="entry name" value="Homeodomain-like"/>
    <property type="match status" value="1"/>
</dbReference>
<evidence type="ECO:0000313" key="10">
    <source>
        <dbReference type="Proteomes" id="UP000662747"/>
    </source>
</evidence>
<evidence type="ECO:0000256" key="4">
    <source>
        <dbReference type="ARBA" id="ARBA00023125"/>
    </source>
</evidence>
<dbReference type="InterPro" id="IPR009057">
    <property type="entry name" value="Homeodomain-like_sf"/>
</dbReference>
<sequence length="452" mass="48976">MPDDLFAGCTLTSTGQGETLDVPSLMVTVTDPRGAQSEARLEMKPLVVGTSPACDLVVDDPKISRRHCELSLTHEGIVIRDLGSKNGTLTGKIALREALLSPGQPITLGGSTLVVRSAGAARRIPLSTAARFGEALGQSFAMRALFANLERAAATEQTLVLLGESGTGKEVLARAIHEHSPRREGPFVVLDCGAISASLMESEVFGYARGAFTGATGARAGLLEEANGGTLFIDELGELPLDLQPKLLRALEARQVRRLGSNEWRPFDARVVAATHRDLRALVAEGAFREDLYYRLAVVELRVPALRERKEDIPLLVERFLAAHHPPRGLAELPPHALSLLAAHGFPGNVRELRNLVARLVLFPEQGLELPEPPREEAQAPRAPNEESPPIAPLLQMPLQAARDLVMERFERSYVAARLAQHGGNISRAADAMGVSRQLVHRLLERYGMKAR</sequence>
<evidence type="ECO:0000256" key="3">
    <source>
        <dbReference type="ARBA" id="ARBA00023015"/>
    </source>
</evidence>
<dbReference type="Gene3D" id="3.40.50.300">
    <property type="entry name" value="P-loop containing nucleotide triphosphate hydrolases"/>
    <property type="match status" value="1"/>
</dbReference>
<dbReference type="InterPro" id="IPR025944">
    <property type="entry name" value="Sigma_54_int_dom_CS"/>
</dbReference>
<gene>
    <name evidence="9" type="ORF">JY651_20420</name>
</gene>
<dbReference type="SMART" id="SM00240">
    <property type="entry name" value="FHA"/>
    <property type="match status" value="1"/>
</dbReference>
<dbReference type="PRINTS" id="PR01590">
    <property type="entry name" value="HTHFIS"/>
</dbReference>
<reference evidence="9 10" key="1">
    <citation type="submission" date="2021-02" db="EMBL/GenBank/DDBJ databases">
        <title>De Novo genome assembly of isolated myxobacteria.</title>
        <authorList>
            <person name="Stevens D.C."/>
        </authorList>
    </citation>
    <scope>NUCLEOTIDE SEQUENCE [LARGE SCALE GENOMIC DNA]</scope>
    <source>
        <strain evidence="10">SCPEA02</strain>
    </source>
</reference>
<dbReference type="InterPro" id="IPR003593">
    <property type="entry name" value="AAA+_ATPase"/>
</dbReference>
<feature type="domain" description="Sigma-54 factor interaction" evidence="8">
    <location>
        <begin position="135"/>
        <end position="362"/>
    </location>
</feature>
<dbReference type="PROSITE" id="PS00688">
    <property type="entry name" value="SIGMA54_INTERACT_3"/>
    <property type="match status" value="1"/>
</dbReference>
<dbReference type="EMBL" id="CP071090">
    <property type="protein sequence ID" value="QSQ27130.1"/>
    <property type="molecule type" value="Genomic_DNA"/>
</dbReference>
<evidence type="ECO:0000259" key="8">
    <source>
        <dbReference type="PROSITE" id="PS50045"/>
    </source>
</evidence>
<keyword evidence="4" id="KW-0238">DNA-binding</keyword>
<evidence type="ECO:0000256" key="5">
    <source>
        <dbReference type="ARBA" id="ARBA00023163"/>
    </source>
</evidence>
<name>A0ABX7P9G5_9BACT</name>
<dbReference type="Pfam" id="PF00498">
    <property type="entry name" value="FHA"/>
    <property type="match status" value="1"/>
</dbReference>
<dbReference type="PROSITE" id="PS00675">
    <property type="entry name" value="SIGMA54_INTERACT_1"/>
    <property type="match status" value="1"/>
</dbReference>
<dbReference type="Pfam" id="PF02954">
    <property type="entry name" value="HTH_8"/>
    <property type="match status" value="1"/>
</dbReference>
<dbReference type="PROSITE" id="PS00676">
    <property type="entry name" value="SIGMA54_INTERACT_2"/>
    <property type="match status" value="1"/>
</dbReference>
<dbReference type="PROSITE" id="PS50045">
    <property type="entry name" value="SIGMA54_INTERACT_4"/>
    <property type="match status" value="1"/>
</dbReference>
<evidence type="ECO:0000259" key="7">
    <source>
        <dbReference type="PROSITE" id="PS50006"/>
    </source>
</evidence>
<dbReference type="Gene3D" id="2.60.200.20">
    <property type="match status" value="1"/>
</dbReference>
<feature type="domain" description="FHA" evidence="7">
    <location>
        <begin position="46"/>
        <end position="95"/>
    </location>
</feature>
<dbReference type="PROSITE" id="PS50006">
    <property type="entry name" value="FHA_DOMAIN"/>
    <property type="match status" value="1"/>
</dbReference>
<dbReference type="InterPro" id="IPR058031">
    <property type="entry name" value="AAA_lid_NorR"/>
</dbReference>
<keyword evidence="2" id="KW-0067">ATP-binding</keyword>
<dbReference type="InterPro" id="IPR008984">
    <property type="entry name" value="SMAD_FHA_dom_sf"/>
</dbReference>
<dbReference type="InterPro" id="IPR025662">
    <property type="entry name" value="Sigma_54_int_dom_ATP-bd_1"/>
</dbReference>
<keyword evidence="10" id="KW-1185">Reference proteome</keyword>
<dbReference type="Gene3D" id="1.10.8.60">
    <property type="match status" value="1"/>
</dbReference>
<dbReference type="SUPFAM" id="SSF49879">
    <property type="entry name" value="SMAD/FHA domain"/>
    <property type="match status" value="1"/>
</dbReference>
<dbReference type="InterPro" id="IPR002197">
    <property type="entry name" value="HTH_Fis"/>
</dbReference>
<protein>
    <submittedName>
        <fullName evidence="9">Sigma 54-interacting transcriptional regulator</fullName>
    </submittedName>
</protein>
<dbReference type="Pfam" id="PF00158">
    <property type="entry name" value="Sigma54_activat"/>
    <property type="match status" value="1"/>
</dbReference>
<dbReference type="PANTHER" id="PTHR32071">
    <property type="entry name" value="TRANSCRIPTIONAL REGULATORY PROTEIN"/>
    <property type="match status" value="1"/>
</dbReference>
<dbReference type="PANTHER" id="PTHR32071:SF57">
    <property type="entry name" value="C4-DICARBOXYLATE TRANSPORT TRANSCRIPTIONAL REGULATORY PROTEIN DCTD"/>
    <property type="match status" value="1"/>
</dbReference>
<keyword evidence="5" id="KW-0804">Transcription</keyword>
<dbReference type="InterPro" id="IPR027417">
    <property type="entry name" value="P-loop_NTPase"/>
</dbReference>
<organism evidence="9 10">
    <name type="scientific">Pyxidicoccus parkwayensis</name>
    <dbReference type="NCBI Taxonomy" id="2813578"/>
    <lineage>
        <taxon>Bacteria</taxon>
        <taxon>Pseudomonadati</taxon>
        <taxon>Myxococcota</taxon>
        <taxon>Myxococcia</taxon>
        <taxon>Myxococcales</taxon>
        <taxon>Cystobacterineae</taxon>
        <taxon>Myxococcaceae</taxon>
        <taxon>Pyxidicoccus</taxon>
    </lineage>
</organism>
<dbReference type="CDD" id="cd00060">
    <property type="entry name" value="FHA"/>
    <property type="match status" value="1"/>
</dbReference>
<dbReference type="SMART" id="SM00382">
    <property type="entry name" value="AAA"/>
    <property type="match status" value="1"/>
</dbReference>
<dbReference type="SUPFAM" id="SSF52540">
    <property type="entry name" value="P-loop containing nucleoside triphosphate hydrolases"/>
    <property type="match status" value="1"/>
</dbReference>
<keyword evidence="3" id="KW-0805">Transcription regulation</keyword>
<evidence type="ECO:0000256" key="1">
    <source>
        <dbReference type="ARBA" id="ARBA00022741"/>
    </source>
</evidence>
<dbReference type="Pfam" id="PF25601">
    <property type="entry name" value="AAA_lid_14"/>
    <property type="match status" value="1"/>
</dbReference>
<accession>A0ABX7P9G5</accession>
<dbReference type="InterPro" id="IPR000253">
    <property type="entry name" value="FHA_dom"/>
</dbReference>
<dbReference type="RefSeq" id="WP_206728657.1">
    <property type="nucleotide sequence ID" value="NZ_CP071090.1"/>
</dbReference>
<evidence type="ECO:0000256" key="2">
    <source>
        <dbReference type="ARBA" id="ARBA00022840"/>
    </source>
</evidence>
<feature type="region of interest" description="Disordered" evidence="6">
    <location>
        <begin position="371"/>
        <end position="393"/>
    </location>
</feature>
<evidence type="ECO:0000313" key="9">
    <source>
        <dbReference type="EMBL" id="QSQ27130.1"/>
    </source>
</evidence>
<dbReference type="InterPro" id="IPR025943">
    <property type="entry name" value="Sigma_54_int_dom_ATP-bd_2"/>
</dbReference>
<dbReference type="InterPro" id="IPR002078">
    <property type="entry name" value="Sigma_54_int"/>
</dbReference>
<dbReference type="Gene3D" id="1.10.10.60">
    <property type="entry name" value="Homeodomain-like"/>
    <property type="match status" value="1"/>
</dbReference>